<organism evidence="1 2">
    <name type="scientific">Bauhinia variegata</name>
    <name type="common">Purple orchid tree</name>
    <name type="synonym">Phanera variegata</name>
    <dbReference type="NCBI Taxonomy" id="167791"/>
    <lineage>
        <taxon>Eukaryota</taxon>
        <taxon>Viridiplantae</taxon>
        <taxon>Streptophyta</taxon>
        <taxon>Embryophyta</taxon>
        <taxon>Tracheophyta</taxon>
        <taxon>Spermatophyta</taxon>
        <taxon>Magnoliopsida</taxon>
        <taxon>eudicotyledons</taxon>
        <taxon>Gunneridae</taxon>
        <taxon>Pentapetalae</taxon>
        <taxon>rosids</taxon>
        <taxon>fabids</taxon>
        <taxon>Fabales</taxon>
        <taxon>Fabaceae</taxon>
        <taxon>Cercidoideae</taxon>
        <taxon>Cercideae</taxon>
        <taxon>Bauhiniinae</taxon>
        <taxon>Bauhinia</taxon>
    </lineage>
</organism>
<keyword evidence="2" id="KW-1185">Reference proteome</keyword>
<sequence>MVSLSFSLDHLIQFIAYETDLFLGMKYKVKSFRNQLILIREYIRISGSSPELSNIKKKVIDQIRRIAFEAEDLISDYTTHVARHKKWITRLRFYKRDRQVAWKIDKLNNEIQEILKNKEIYASPGDHGRESELPDLDFRVNNVVDFVNDMAKLVNLLIKDDGFPYYRVISIVGMGGSGKTELAWKLFDDDRVKEHFDYWLWVNLDQGDSSTDILRQMVSELKIQGMNDSLLRTMNDDNLKSLLSQHFEQKKYLAVMDNIWQTQTWDQLKGAFPKDSHGSRIVITSRQLPVVRYTNSSIHYVPQLADSDSRELFCMKAFESDQFPYNLETTVGQVVRRCHGLPFPLLVLGRLLAEQEREEQPWSTFLGNPFSYPDEGRRHWRAKLATSYDQLMPVNLKLCFFYLGVFPDNHEIPVKQLIQLWIAEELIPQNVETSLENIAEKYLRELIDRCLVQVISLRLDGGAKTCCVHNVLRDLCAWESRNDDFIEVRMDSNSTSESKPRRLSVHFSLLDFINVSSRNCECASIGSFLCFSQQSCCMDNNNWTWLCQKMRVIRVLNLENVQVELIPENIDELILLKYLKFKGKNLKVLPESIGKLWQLVTLDLRGSAVNCLPRGIWKLEKLRHLCLSKPTKLLDPPPNNSGMSGSLPSIQAISNLVLDQESTHLITEAKFPLVKKLGLFVNNGNDVFENVCELSSLNRLKIEAPSSEHLGLQNSFCQLKLTKVTLAKSKINSNDLRVLGQLPVLRILKLLEVNSDDENLQCDTCSFAQLDVFQMTRFPIQNWILSEGAMPSLRRLIIKECQELRGLPERQRLIKLKQVCVHRPCSSELITTLNRMKSKIGDWCEIEICD</sequence>
<dbReference type="EMBL" id="CM039434">
    <property type="protein sequence ID" value="KAI4324115.1"/>
    <property type="molecule type" value="Genomic_DNA"/>
</dbReference>
<protein>
    <submittedName>
        <fullName evidence="1">Uncharacterized protein</fullName>
    </submittedName>
</protein>
<evidence type="ECO:0000313" key="2">
    <source>
        <dbReference type="Proteomes" id="UP000828941"/>
    </source>
</evidence>
<name>A0ACB9MJ30_BAUVA</name>
<accession>A0ACB9MJ30</accession>
<comment type="caution">
    <text evidence="1">The sequence shown here is derived from an EMBL/GenBank/DDBJ whole genome shotgun (WGS) entry which is preliminary data.</text>
</comment>
<gene>
    <name evidence="1" type="ORF">L6164_023678</name>
</gene>
<reference evidence="1 2" key="1">
    <citation type="journal article" date="2022" name="DNA Res.">
        <title>Chromosomal-level genome assembly of the orchid tree Bauhinia variegata (Leguminosae; Cercidoideae) supports the allotetraploid origin hypothesis of Bauhinia.</title>
        <authorList>
            <person name="Zhong Y."/>
            <person name="Chen Y."/>
            <person name="Zheng D."/>
            <person name="Pang J."/>
            <person name="Liu Y."/>
            <person name="Luo S."/>
            <person name="Meng S."/>
            <person name="Qian L."/>
            <person name="Wei D."/>
            <person name="Dai S."/>
            <person name="Zhou R."/>
        </authorList>
    </citation>
    <scope>NUCLEOTIDE SEQUENCE [LARGE SCALE GENOMIC DNA]</scope>
    <source>
        <strain evidence="1">BV-YZ2020</strain>
    </source>
</reference>
<evidence type="ECO:0000313" key="1">
    <source>
        <dbReference type="EMBL" id="KAI4324115.1"/>
    </source>
</evidence>
<dbReference type="Proteomes" id="UP000828941">
    <property type="component" value="Chromosome 9"/>
</dbReference>
<proteinExistence type="predicted"/>